<comment type="PTM">
    <text evidence="9">Cleaved by prepilin peptidase.</text>
</comment>
<keyword evidence="7" id="KW-1133">Transmembrane helix</keyword>
<keyword evidence="8" id="KW-0472">Membrane</keyword>
<dbReference type="STRING" id="658167.SAMN04488135_101616"/>
<sequence length="123" mass="13104">MNSRPRQTGFTLLEVLVALAIVSVALAACVRALGLSANGAQAMRERSLALQAAENRLAEIRLLRAFPKPGRESEPCPQGPLPLVCEQEIQDSSNSSFRQITLRARLAGGPVLAELSSLLSSLP</sequence>
<comment type="function">
    <text evidence="9">Component of the type II secretion system required for the energy-dependent secretion of extracellular factors such as proteases and toxins from the periplasm.</text>
</comment>
<reference evidence="11 12" key="1">
    <citation type="submission" date="2016-11" db="EMBL/GenBank/DDBJ databases">
        <authorList>
            <person name="Jaros S."/>
            <person name="Januszkiewicz K."/>
            <person name="Wedrychowicz H."/>
        </authorList>
    </citation>
    <scope>NUCLEOTIDE SEQUENCE [LARGE SCALE GENOMIC DNA]</scope>
    <source>
        <strain evidence="11 12">CGMCC 1.10190</strain>
    </source>
</reference>
<dbReference type="AlphaFoldDB" id="A0A1M5NTT7"/>
<organism evidence="11 12">
    <name type="scientific">Pollutimonas bauzanensis</name>
    <dbReference type="NCBI Taxonomy" id="658167"/>
    <lineage>
        <taxon>Bacteria</taxon>
        <taxon>Pseudomonadati</taxon>
        <taxon>Pseudomonadota</taxon>
        <taxon>Betaproteobacteria</taxon>
        <taxon>Burkholderiales</taxon>
        <taxon>Alcaligenaceae</taxon>
        <taxon>Pollutimonas</taxon>
    </lineage>
</organism>
<dbReference type="PANTHER" id="PTHR38779:SF2">
    <property type="entry name" value="TYPE II SECRETION SYSTEM PROTEIN I-RELATED"/>
    <property type="match status" value="1"/>
</dbReference>
<feature type="domain" description="Type II secretion system protein GspI C-terminal" evidence="10">
    <location>
        <begin position="43"/>
        <end position="118"/>
    </location>
</feature>
<dbReference type="NCBIfam" id="TIGR01707">
    <property type="entry name" value="gspI"/>
    <property type="match status" value="1"/>
</dbReference>
<keyword evidence="6" id="KW-0812">Transmembrane</keyword>
<proteinExistence type="inferred from homology"/>
<evidence type="ECO:0000256" key="4">
    <source>
        <dbReference type="ARBA" id="ARBA00022481"/>
    </source>
</evidence>
<dbReference type="GO" id="GO:0005886">
    <property type="term" value="C:plasma membrane"/>
    <property type="evidence" value="ECO:0007669"/>
    <property type="project" value="UniProtKB-SubCell"/>
</dbReference>
<dbReference type="GO" id="GO:0015628">
    <property type="term" value="P:protein secretion by the type II secretion system"/>
    <property type="evidence" value="ECO:0007669"/>
    <property type="project" value="UniProtKB-UniRule"/>
</dbReference>
<dbReference type="SUPFAM" id="SSF54523">
    <property type="entry name" value="Pili subunits"/>
    <property type="match status" value="2"/>
</dbReference>
<name>A0A1M5NTT7_9BURK</name>
<accession>A0A1M5NTT7</accession>
<dbReference type="InterPro" id="IPR012902">
    <property type="entry name" value="N_methyl_site"/>
</dbReference>
<evidence type="ECO:0000256" key="2">
    <source>
        <dbReference type="ARBA" id="ARBA00008358"/>
    </source>
</evidence>
<keyword evidence="4 9" id="KW-0488">Methylation</keyword>
<gene>
    <name evidence="11" type="ORF">SAMN04488135_101616</name>
</gene>
<evidence type="ECO:0000256" key="5">
    <source>
        <dbReference type="ARBA" id="ARBA00022519"/>
    </source>
</evidence>
<evidence type="ECO:0000256" key="3">
    <source>
        <dbReference type="ARBA" id="ARBA00022475"/>
    </source>
</evidence>
<evidence type="ECO:0000313" key="12">
    <source>
        <dbReference type="Proteomes" id="UP000184226"/>
    </source>
</evidence>
<dbReference type="Pfam" id="PF02501">
    <property type="entry name" value="T2SSI"/>
    <property type="match status" value="1"/>
</dbReference>
<dbReference type="EMBL" id="FQXE01000001">
    <property type="protein sequence ID" value="SHG92976.1"/>
    <property type="molecule type" value="Genomic_DNA"/>
</dbReference>
<dbReference type="InterPro" id="IPR010052">
    <property type="entry name" value="T2SS_protein-GspI"/>
</dbReference>
<dbReference type="InterPro" id="IPR045584">
    <property type="entry name" value="Pilin-like"/>
</dbReference>
<dbReference type="NCBIfam" id="TIGR02532">
    <property type="entry name" value="IV_pilin_GFxxxE"/>
    <property type="match status" value="1"/>
</dbReference>
<dbReference type="InterPro" id="IPR003413">
    <property type="entry name" value="T2SS_GspI_C"/>
</dbReference>
<comment type="subcellular location">
    <subcellularLocation>
        <location evidence="1 9">Cell inner membrane</location>
        <topology evidence="1 9">Single-pass membrane protein</topology>
    </subcellularLocation>
</comment>
<protein>
    <recommendedName>
        <fullName evidence="9">Type II secretion system protein I</fullName>
        <shortName evidence="9">T2SS minor pseudopilin I</shortName>
    </recommendedName>
</protein>
<dbReference type="PROSITE" id="PS00409">
    <property type="entry name" value="PROKAR_NTER_METHYL"/>
    <property type="match status" value="1"/>
</dbReference>
<dbReference type="Pfam" id="PF07963">
    <property type="entry name" value="N_methyl"/>
    <property type="match status" value="1"/>
</dbReference>
<comment type="similarity">
    <text evidence="2 9">Belongs to the GSP I family.</text>
</comment>
<dbReference type="RefSeq" id="WP_073101575.1">
    <property type="nucleotide sequence ID" value="NZ_FQXE01000001.1"/>
</dbReference>
<evidence type="ECO:0000256" key="7">
    <source>
        <dbReference type="ARBA" id="ARBA00022989"/>
    </source>
</evidence>
<dbReference type="Proteomes" id="UP000184226">
    <property type="component" value="Unassembled WGS sequence"/>
</dbReference>
<keyword evidence="3" id="KW-1003">Cell membrane</keyword>
<dbReference type="PANTHER" id="PTHR38779">
    <property type="entry name" value="TYPE II SECRETION SYSTEM PROTEIN I-RELATED"/>
    <property type="match status" value="1"/>
</dbReference>
<dbReference type="PROSITE" id="PS51257">
    <property type="entry name" value="PROKAR_LIPOPROTEIN"/>
    <property type="match status" value="1"/>
</dbReference>
<evidence type="ECO:0000256" key="1">
    <source>
        <dbReference type="ARBA" id="ARBA00004377"/>
    </source>
</evidence>
<evidence type="ECO:0000256" key="6">
    <source>
        <dbReference type="ARBA" id="ARBA00022692"/>
    </source>
</evidence>
<evidence type="ECO:0000256" key="9">
    <source>
        <dbReference type="RuleBase" id="RU368030"/>
    </source>
</evidence>
<keyword evidence="5 9" id="KW-0997">Cell inner membrane</keyword>
<dbReference type="Gene3D" id="3.30.1300.30">
    <property type="entry name" value="GSPII I/J protein-like"/>
    <property type="match status" value="1"/>
</dbReference>
<evidence type="ECO:0000313" key="11">
    <source>
        <dbReference type="EMBL" id="SHG92976.1"/>
    </source>
</evidence>
<dbReference type="GO" id="GO:0015627">
    <property type="term" value="C:type II protein secretion system complex"/>
    <property type="evidence" value="ECO:0007669"/>
    <property type="project" value="UniProtKB-UniRule"/>
</dbReference>
<evidence type="ECO:0000259" key="10">
    <source>
        <dbReference type="Pfam" id="PF02501"/>
    </source>
</evidence>
<evidence type="ECO:0000256" key="8">
    <source>
        <dbReference type="ARBA" id="ARBA00023136"/>
    </source>
</evidence>
<keyword evidence="12" id="KW-1185">Reference proteome</keyword>
<dbReference type="OrthoDB" id="5296572at2"/>
<comment type="subunit">
    <text evidence="9">Type II secretion is composed of four main components: the outer membrane complex, the inner membrane complex, the cytoplasmic secretion ATPase and the periplasm-spanning pseudopilus.</text>
</comment>